<dbReference type="InterPro" id="IPR037883">
    <property type="entry name" value="Knr4/Smi1-like_sf"/>
</dbReference>
<name>A0A7W1T989_9LIST</name>
<reference evidence="2 3" key="2">
    <citation type="submission" date="2020-08" db="EMBL/GenBank/DDBJ databases">
        <title>Listeria ohnekaius sp. nov. and Listeria portnoyii sp. nov. isolated from non-agricultural and natural environments.</title>
        <authorList>
            <person name="Weller D."/>
            <person name="Belias A.M."/>
            <person name="Liao J."/>
            <person name="Guo S."/>
            <person name="Orsi R.H."/>
            <person name="Wiedmann M."/>
        </authorList>
    </citation>
    <scope>NUCLEOTIDE SEQUENCE [LARGE SCALE GENOMIC DNA]</scope>
    <source>
        <strain evidence="2 3">FSL W9-0585</strain>
    </source>
</reference>
<evidence type="ECO:0000313" key="2">
    <source>
        <dbReference type="EMBL" id="MBA3927774.1"/>
    </source>
</evidence>
<dbReference type="Gene3D" id="3.40.1580.10">
    <property type="entry name" value="SMI1/KNR4-like"/>
    <property type="match status" value="1"/>
</dbReference>
<keyword evidence="3" id="KW-1185">Reference proteome</keyword>
<dbReference type="SMART" id="SM00860">
    <property type="entry name" value="SMI1_KNR4"/>
    <property type="match status" value="1"/>
</dbReference>
<dbReference type="Proteomes" id="UP000548787">
    <property type="component" value="Unassembled WGS sequence"/>
</dbReference>
<dbReference type="RefSeq" id="WP_181677841.1">
    <property type="nucleotide sequence ID" value="NZ_JABJVM010000026.1"/>
</dbReference>
<proteinExistence type="predicted"/>
<dbReference type="SUPFAM" id="SSF160631">
    <property type="entry name" value="SMI1/KNR4-like"/>
    <property type="match status" value="1"/>
</dbReference>
<evidence type="ECO:0000259" key="1">
    <source>
        <dbReference type="SMART" id="SM00860"/>
    </source>
</evidence>
<dbReference type="InterPro" id="IPR018958">
    <property type="entry name" value="Knr4/Smi1-like_dom"/>
</dbReference>
<evidence type="ECO:0000313" key="3">
    <source>
        <dbReference type="Proteomes" id="UP000548787"/>
    </source>
</evidence>
<protein>
    <submittedName>
        <fullName evidence="2">SMI1/KNR4 family protein</fullName>
    </submittedName>
</protein>
<gene>
    <name evidence="2" type="ORF">HPK16_15665</name>
</gene>
<sequence>MEYKFLKINKENKFYPVTIESIEQAQADLGFKFPQELIDCYTNLGYGFIKGSRQNVNRLMDPLSVRDFRLKQNDFEFFPDIELYDDLEDELIFFEANETAMISIKLVDSEPSEIYYDEFKIADSLAEFLQKIVVDDMYYMDLVD</sequence>
<accession>A0A7W1T989</accession>
<feature type="domain" description="Knr4/Smi1-like" evidence="1">
    <location>
        <begin position="16"/>
        <end position="131"/>
    </location>
</feature>
<comment type="caution">
    <text evidence="2">The sequence shown here is derived from an EMBL/GenBank/DDBJ whole genome shotgun (WGS) entry which is preliminary data.</text>
</comment>
<dbReference type="AlphaFoldDB" id="A0A7W1T989"/>
<dbReference type="Pfam" id="PF09346">
    <property type="entry name" value="SMI1_KNR4"/>
    <property type="match status" value="1"/>
</dbReference>
<dbReference type="EMBL" id="JABJVM010000026">
    <property type="protein sequence ID" value="MBA3927774.1"/>
    <property type="molecule type" value="Genomic_DNA"/>
</dbReference>
<reference evidence="2 3" key="1">
    <citation type="submission" date="2020-05" db="EMBL/GenBank/DDBJ databases">
        <authorList>
            <person name="Carlin C.R."/>
        </authorList>
    </citation>
    <scope>NUCLEOTIDE SEQUENCE [LARGE SCALE GENOMIC DNA]</scope>
    <source>
        <strain evidence="2 3">FSL W9-0585</strain>
    </source>
</reference>
<organism evidence="2 3">
    <name type="scientific">Listeria rustica</name>
    <dbReference type="NCBI Taxonomy" id="2713503"/>
    <lineage>
        <taxon>Bacteria</taxon>
        <taxon>Bacillati</taxon>
        <taxon>Bacillota</taxon>
        <taxon>Bacilli</taxon>
        <taxon>Bacillales</taxon>
        <taxon>Listeriaceae</taxon>
        <taxon>Listeria</taxon>
    </lineage>
</organism>